<dbReference type="GO" id="GO:0006412">
    <property type="term" value="P:translation"/>
    <property type="evidence" value="ECO:0007669"/>
    <property type="project" value="UniProtKB-UniRule"/>
</dbReference>
<dbReference type="NCBIfam" id="TIGR00012">
    <property type="entry name" value="L29"/>
    <property type="match status" value="1"/>
</dbReference>
<dbReference type="EMBL" id="RBLG01000004">
    <property type="protein sequence ID" value="RKS44964.1"/>
    <property type="molecule type" value="Genomic_DNA"/>
</dbReference>
<evidence type="ECO:0000313" key="7">
    <source>
        <dbReference type="Proteomes" id="UP000276282"/>
    </source>
</evidence>
<comment type="caution">
    <text evidence="6">The sequence shown here is derived from an EMBL/GenBank/DDBJ whole genome shotgun (WGS) entry which is preliminary data.</text>
</comment>
<name>A0A495P2W4_9FLAO</name>
<dbReference type="RefSeq" id="WP_026839632.1">
    <property type="nucleotide sequence ID" value="NZ_RBLG01000004.1"/>
</dbReference>
<dbReference type="GO" id="GO:1990904">
    <property type="term" value="C:ribonucleoprotein complex"/>
    <property type="evidence" value="ECO:0007669"/>
    <property type="project" value="UniProtKB-KW"/>
</dbReference>
<dbReference type="InterPro" id="IPR001854">
    <property type="entry name" value="Ribosomal_uL29"/>
</dbReference>
<dbReference type="PROSITE" id="PS00579">
    <property type="entry name" value="RIBOSOMAL_L29"/>
    <property type="match status" value="1"/>
</dbReference>
<sequence>MKQSEVRESSVVDLQEELSKSRKAYSDLKMAHAVSPLENPIQLRVVRKSIARIATELTKREQQQ</sequence>
<dbReference type="Gene3D" id="1.10.287.310">
    <property type="match status" value="1"/>
</dbReference>
<dbReference type="Proteomes" id="UP000276282">
    <property type="component" value="Unassembled WGS sequence"/>
</dbReference>
<comment type="similarity">
    <text evidence="1 5">Belongs to the universal ribosomal protein uL29 family.</text>
</comment>
<keyword evidence="2 5" id="KW-0689">Ribosomal protein</keyword>
<evidence type="ECO:0000256" key="5">
    <source>
        <dbReference type="HAMAP-Rule" id="MF_00374"/>
    </source>
</evidence>
<dbReference type="InterPro" id="IPR036049">
    <property type="entry name" value="Ribosomal_uL29_sf"/>
</dbReference>
<protein>
    <recommendedName>
        <fullName evidence="4 5">Large ribosomal subunit protein uL29</fullName>
    </recommendedName>
</protein>
<keyword evidence="7" id="KW-1185">Reference proteome</keyword>
<dbReference type="CDD" id="cd00427">
    <property type="entry name" value="Ribosomal_L29_HIP"/>
    <property type="match status" value="1"/>
</dbReference>
<evidence type="ECO:0000256" key="1">
    <source>
        <dbReference type="ARBA" id="ARBA00009254"/>
    </source>
</evidence>
<evidence type="ECO:0000256" key="3">
    <source>
        <dbReference type="ARBA" id="ARBA00023274"/>
    </source>
</evidence>
<dbReference type="OrthoDB" id="5296761at2"/>
<evidence type="ECO:0000313" key="6">
    <source>
        <dbReference type="EMBL" id="RKS44964.1"/>
    </source>
</evidence>
<dbReference type="InterPro" id="IPR018254">
    <property type="entry name" value="Ribosomal_uL29_CS"/>
</dbReference>
<dbReference type="HAMAP" id="MF_00374">
    <property type="entry name" value="Ribosomal_uL29"/>
    <property type="match status" value="1"/>
</dbReference>
<accession>A0A495P2W4</accession>
<dbReference type="AlphaFoldDB" id="A0A495P2W4"/>
<keyword evidence="3 5" id="KW-0687">Ribonucleoprotein</keyword>
<reference evidence="6 7" key="1">
    <citation type="submission" date="2018-10" db="EMBL/GenBank/DDBJ databases">
        <title>Genomic Encyclopedia of Archaeal and Bacterial Type Strains, Phase II (KMG-II): from individual species to whole genera.</title>
        <authorList>
            <person name="Goeker M."/>
        </authorList>
    </citation>
    <scope>NUCLEOTIDE SEQUENCE [LARGE SCALE GENOMIC DNA]</scope>
    <source>
        <strain evidence="6 7">DSM 19839</strain>
    </source>
</reference>
<evidence type="ECO:0000256" key="4">
    <source>
        <dbReference type="ARBA" id="ARBA00035204"/>
    </source>
</evidence>
<organism evidence="6 7">
    <name type="scientific">Gillisia mitskevichiae</name>
    <dbReference type="NCBI Taxonomy" id="270921"/>
    <lineage>
        <taxon>Bacteria</taxon>
        <taxon>Pseudomonadati</taxon>
        <taxon>Bacteroidota</taxon>
        <taxon>Flavobacteriia</taxon>
        <taxon>Flavobacteriales</taxon>
        <taxon>Flavobacteriaceae</taxon>
        <taxon>Gillisia</taxon>
    </lineage>
</organism>
<gene>
    <name evidence="5" type="primary">rpmC</name>
    <name evidence="6" type="ORF">BC962_2636</name>
</gene>
<dbReference type="Pfam" id="PF00831">
    <property type="entry name" value="Ribosomal_L29"/>
    <property type="match status" value="1"/>
</dbReference>
<evidence type="ECO:0000256" key="2">
    <source>
        <dbReference type="ARBA" id="ARBA00022980"/>
    </source>
</evidence>
<dbReference type="GO" id="GO:0005840">
    <property type="term" value="C:ribosome"/>
    <property type="evidence" value="ECO:0007669"/>
    <property type="project" value="UniProtKB-KW"/>
</dbReference>
<dbReference type="SUPFAM" id="SSF46561">
    <property type="entry name" value="Ribosomal protein L29 (L29p)"/>
    <property type="match status" value="1"/>
</dbReference>
<proteinExistence type="inferred from homology"/>
<dbReference type="GO" id="GO:0003735">
    <property type="term" value="F:structural constituent of ribosome"/>
    <property type="evidence" value="ECO:0007669"/>
    <property type="project" value="InterPro"/>
</dbReference>